<evidence type="ECO:0000313" key="2">
    <source>
        <dbReference type="Proteomes" id="UP000824469"/>
    </source>
</evidence>
<evidence type="ECO:0000313" key="1">
    <source>
        <dbReference type="EMBL" id="KAH9325461.1"/>
    </source>
</evidence>
<accession>A0AA38LJ10</accession>
<keyword evidence="2" id="KW-1185">Reference proteome</keyword>
<sequence>ESLDDDLDDKEAIKKIVEAYDYKKGSCYFDISVISDPVMRMAMHLVTKLNG</sequence>
<reference evidence="1 2" key="1">
    <citation type="journal article" date="2021" name="Nat. Plants">
        <title>The Taxus genome provides insights into paclitaxel biosynthesis.</title>
        <authorList>
            <person name="Xiong X."/>
            <person name="Gou J."/>
            <person name="Liao Q."/>
            <person name="Li Y."/>
            <person name="Zhou Q."/>
            <person name="Bi G."/>
            <person name="Li C."/>
            <person name="Du R."/>
            <person name="Wang X."/>
            <person name="Sun T."/>
            <person name="Guo L."/>
            <person name="Liang H."/>
            <person name="Lu P."/>
            <person name="Wu Y."/>
            <person name="Zhang Z."/>
            <person name="Ro D.K."/>
            <person name="Shang Y."/>
            <person name="Huang S."/>
            <person name="Yan J."/>
        </authorList>
    </citation>
    <scope>NUCLEOTIDE SEQUENCE [LARGE SCALE GENOMIC DNA]</scope>
    <source>
        <strain evidence="1">Ta-2019</strain>
    </source>
</reference>
<proteinExistence type="predicted"/>
<dbReference type="EMBL" id="JAHRHJ020000002">
    <property type="protein sequence ID" value="KAH9325461.1"/>
    <property type="molecule type" value="Genomic_DNA"/>
</dbReference>
<gene>
    <name evidence="1" type="ORF">KI387_005639</name>
</gene>
<dbReference type="AlphaFoldDB" id="A0AA38LJ10"/>
<protein>
    <submittedName>
        <fullName evidence="1">Uncharacterized protein</fullName>
    </submittedName>
</protein>
<name>A0AA38LJ10_TAXCH</name>
<dbReference type="Proteomes" id="UP000824469">
    <property type="component" value="Unassembled WGS sequence"/>
</dbReference>
<feature type="non-terminal residue" evidence="1">
    <location>
        <position position="1"/>
    </location>
</feature>
<feature type="non-terminal residue" evidence="1">
    <location>
        <position position="51"/>
    </location>
</feature>
<organism evidence="1 2">
    <name type="scientific">Taxus chinensis</name>
    <name type="common">Chinese yew</name>
    <name type="synonym">Taxus wallichiana var. chinensis</name>
    <dbReference type="NCBI Taxonomy" id="29808"/>
    <lineage>
        <taxon>Eukaryota</taxon>
        <taxon>Viridiplantae</taxon>
        <taxon>Streptophyta</taxon>
        <taxon>Embryophyta</taxon>
        <taxon>Tracheophyta</taxon>
        <taxon>Spermatophyta</taxon>
        <taxon>Pinopsida</taxon>
        <taxon>Pinidae</taxon>
        <taxon>Conifers II</taxon>
        <taxon>Cupressales</taxon>
        <taxon>Taxaceae</taxon>
        <taxon>Taxus</taxon>
    </lineage>
</organism>
<comment type="caution">
    <text evidence="1">The sequence shown here is derived from an EMBL/GenBank/DDBJ whole genome shotgun (WGS) entry which is preliminary data.</text>
</comment>